<dbReference type="Proteomes" id="UP000289537">
    <property type="component" value="Chromosome"/>
</dbReference>
<organism evidence="4 5">
    <name type="scientific">endosymbiont of Rhynchophorus ferrugineus</name>
    <dbReference type="NCBI Taxonomy" id="1972133"/>
    <lineage>
        <taxon>Bacteria</taxon>
        <taxon>Pseudomonadati</taxon>
        <taxon>Pseudomonadota</taxon>
        <taxon>Gammaproteobacteria</taxon>
        <taxon>Candidatus Nardonella</taxon>
    </lineage>
</organism>
<sequence length="336" mass="39742">MIKIKEKISKIKEKYFYFLNKNNNLYNKNYILNKEINFIKKNVDILEYYINNSININNIKDKIFFIEKYINNIEIYFLLDPNFINIDECYIYINSNIGGKDSNDWSDILFNVYKKYIIKKNMKYEIIYKNINNFNKIKNIILKIKGNFSYSILKNETGIHKLIRKSPFDSYKKHTSFSKVFVYNDIINDSIVKNKYINESIDNKDLKIIFSKSSGPGGQHVNTTNSSVKVLHIPTNISTNCQNSRSQHINKNIALKNILYKVNNNKLKNISEKNKKLNKIKYNLSLSNNIRIYYLDKSTIKDNISNKKYNNIDFFLNGDLDILIKNNLESINNKNE</sequence>
<dbReference type="OrthoDB" id="9806673at2"/>
<dbReference type="Pfam" id="PF03462">
    <property type="entry name" value="PCRF"/>
    <property type="match status" value="1"/>
</dbReference>
<dbReference type="GO" id="GO:0003747">
    <property type="term" value="F:translation release factor activity"/>
    <property type="evidence" value="ECO:0007669"/>
    <property type="project" value="InterPro"/>
</dbReference>
<comment type="similarity">
    <text evidence="1">Belongs to the prokaryotic/mitochondrial release factor family.</text>
</comment>
<reference evidence="4 5" key="1">
    <citation type="journal article" date="2017" name="Proc. Natl. Acad. Sci. U.S.A.">
        <title>Small genome symbiont underlies cuticle hardness in beetles.</title>
        <authorList>
            <person name="Anbutsu H."/>
            <person name="Moriyama M."/>
            <person name="Nikoh N."/>
            <person name="Hosokawa T."/>
            <person name="Futahashi R."/>
            <person name="Tanahashi M."/>
            <person name="Meng X.Y."/>
            <person name="Kuriwada T."/>
            <person name="Mori N."/>
            <person name="Oshima K."/>
            <person name="Hattori M."/>
            <person name="Fujie M."/>
            <person name="Satoh N."/>
            <person name="Maeda T."/>
            <person name="Shigenobu S."/>
            <person name="Koga R."/>
            <person name="Fukatsu T."/>
        </authorList>
    </citation>
    <scope>NUCLEOTIDE SEQUENCE [LARGE SCALE GENOMIC DNA]</scope>
    <source>
        <strain evidence="4">NARRFE1</strain>
    </source>
</reference>
<dbReference type="InterPro" id="IPR045853">
    <property type="entry name" value="Pep_chain_release_fac_I_sf"/>
</dbReference>
<dbReference type="InterPro" id="IPR000352">
    <property type="entry name" value="Pep_chain_release_fac_I"/>
</dbReference>
<dbReference type="InterPro" id="IPR005139">
    <property type="entry name" value="PCRF"/>
</dbReference>
<dbReference type="Gene3D" id="3.30.70.1660">
    <property type="match status" value="1"/>
</dbReference>
<proteinExistence type="inferred from homology"/>
<dbReference type="GO" id="GO:0005737">
    <property type="term" value="C:cytoplasm"/>
    <property type="evidence" value="ECO:0007669"/>
    <property type="project" value="UniProtKB-ARBA"/>
</dbReference>
<dbReference type="KEGG" id="eor:NARRFE1_00050"/>
<dbReference type="SMART" id="SM00937">
    <property type="entry name" value="PCRF"/>
    <property type="match status" value="1"/>
</dbReference>
<gene>
    <name evidence="4" type="primary">prfB</name>
    <name evidence="4" type="ORF">NARRFE1_00050</name>
</gene>
<keyword evidence="5" id="KW-1185">Reference proteome</keyword>
<dbReference type="SUPFAM" id="SSF75620">
    <property type="entry name" value="Release factor"/>
    <property type="match status" value="1"/>
</dbReference>
<evidence type="ECO:0000313" key="4">
    <source>
        <dbReference type="EMBL" id="BBA84968.1"/>
    </source>
</evidence>
<dbReference type="RefSeq" id="WP_148708319.1">
    <property type="nucleotide sequence ID" value="NZ_AP018161.1"/>
</dbReference>
<dbReference type="Pfam" id="PF00472">
    <property type="entry name" value="RF-1"/>
    <property type="match status" value="1"/>
</dbReference>
<evidence type="ECO:0000259" key="3">
    <source>
        <dbReference type="SMART" id="SM00937"/>
    </source>
</evidence>
<dbReference type="EMBL" id="AP018161">
    <property type="protein sequence ID" value="BBA84968.1"/>
    <property type="molecule type" value="Genomic_DNA"/>
</dbReference>
<name>A0A2Z5T3J8_9GAMM</name>
<dbReference type="AlphaFoldDB" id="A0A2Z5T3J8"/>
<dbReference type="PANTHER" id="PTHR43116:SF3">
    <property type="entry name" value="CLASS I PEPTIDE CHAIN RELEASE FACTOR"/>
    <property type="match status" value="1"/>
</dbReference>
<protein>
    <submittedName>
        <fullName evidence="4">Peptide chain release factor 2</fullName>
    </submittedName>
</protein>
<accession>A0A2Z5T3J8</accession>
<dbReference type="Gene3D" id="3.30.160.20">
    <property type="match status" value="1"/>
</dbReference>
<evidence type="ECO:0000256" key="2">
    <source>
        <dbReference type="ARBA" id="ARBA00022481"/>
    </source>
</evidence>
<feature type="domain" description="Peptide chain release factor" evidence="3">
    <location>
        <begin position="47"/>
        <end position="156"/>
    </location>
</feature>
<keyword evidence="2" id="KW-0488">Methylation</keyword>
<evidence type="ECO:0000313" key="5">
    <source>
        <dbReference type="Proteomes" id="UP000289537"/>
    </source>
</evidence>
<evidence type="ECO:0000256" key="1">
    <source>
        <dbReference type="ARBA" id="ARBA00010835"/>
    </source>
</evidence>
<dbReference type="PANTHER" id="PTHR43116">
    <property type="entry name" value="PEPTIDE CHAIN RELEASE FACTOR 2"/>
    <property type="match status" value="1"/>
</dbReference>